<keyword evidence="4" id="KW-0804">Transcription</keyword>
<keyword evidence="2" id="KW-0805">Transcription regulation</keyword>
<sequence>MKTDRVGLTRRDIQAVNAAKLYYSGQSQSEVAEVLHVSRPNVSKLLTHARERGFVRITVEDPREKDKELINYLKTAFHLAEVRLVAPVSSKASELRKILGQAGAALLRELIRDGDIVGIAWSRTMGQVAAAMGETEFKDVKVVSLCGNTGDSSIDFSISQGFGILRKSLNAEVYLIEHPCFFASVAAKQSVTGLDEVRRTTEMAIKSHIVVYTVGTKTSITHVMADAVSDEEQKRHLIELTVGDICSHFVDANARVCLPDLNARTLSISLPDLRHKEQKVLVAGGTDKLEAIYAALSNGYANRLVTDVVTARKLYANHHRLQSE</sequence>
<evidence type="ECO:0000313" key="11">
    <source>
        <dbReference type="Proteomes" id="UP001209486"/>
    </source>
</evidence>
<dbReference type="Gene3D" id="1.10.10.10">
    <property type="entry name" value="Winged helix-like DNA-binding domain superfamily/Winged helix DNA-binding domain"/>
    <property type="match status" value="1"/>
</dbReference>
<reference evidence="6 11" key="1">
    <citation type="submission" date="2019-08" db="EMBL/GenBank/DDBJ databases">
        <title>Comparison of rpoB and gyrB Sequences from Mobiluncus Species and Development of a Multiplex PCR Method for Clinical Detection of Mobiluncus curtisii and Mobiluncus mulieris.</title>
        <authorList>
            <person name="Yang L."/>
            <person name="Shen Y."/>
            <person name="Xu G."/>
            <person name="Shu L.-B."/>
            <person name="Hu J."/>
            <person name="Zhang R."/>
            <person name="Wang Y."/>
            <person name="Zhou H.-W."/>
            <person name="Zhang X."/>
        </authorList>
    </citation>
    <scope>NUCLEOTIDE SEQUENCE [LARGE SCALE GENOMIC DNA]</scope>
    <source>
        <strain evidence="6 11">M26</strain>
    </source>
</reference>
<dbReference type="InterPro" id="IPR051054">
    <property type="entry name" value="SorC_transcr_regulators"/>
</dbReference>
<comment type="caution">
    <text evidence="8">The sequence shown here is derived from an EMBL/GenBank/DDBJ whole genome shotgun (WGS) entry which is preliminary data.</text>
</comment>
<evidence type="ECO:0000256" key="3">
    <source>
        <dbReference type="ARBA" id="ARBA00023125"/>
    </source>
</evidence>
<evidence type="ECO:0000313" key="8">
    <source>
        <dbReference type="EMBL" id="NMX04275.1"/>
    </source>
</evidence>
<dbReference type="SUPFAM" id="SSF100950">
    <property type="entry name" value="NagB/RpiA/CoA transferase-like"/>
    <property type="match status" value="1"/>
</dbReference>
<dbReference type="InterPro" id="IPR037171">
    <property type="entry name" value="NagB/RpiA_transferase-like"/>
</dbReference>
<dbReference type="PANTHER" id="PTHR34294:SF1">
    <property type="entry name" value="TRANSCRIPTIONAL REGULATOR LSRR"/>
    <property type="match status" value="1"/>
</dbReference>
<dbReference type="RefSeq" id="WP_004014459.1">
    <property type="nucleotide sequence ID" value="NZ_CAMPNB010000014.1"/>
</dbReference>
<dbReference type="Proteomes" id="UP000582487">
    <property type="component" value="Unassembled WGS sequence"/>
</dbReference>
<dbReference type="Pfam" id="PF04198">
    <property type="entry name" value="Sugar-bind"/>
    <property type="match status" value="1"/>
</dbReference>
<evidence type="ECO:0000313" key="7">
    <source>
        <dbReference type="EMBL" id="NMW93965.1"/>
    </source>
</evidence>
<evidence type="ECO:0000313" key="9">
    <source>
        <dbReference type="Proteomes" id="UP000575397"/>
    </source>
</evidence>
<dbReference type="AlphaFoldDB" id="A0A7Y0TZ00"/>
<evidence type="ECO:0000313" key="6">
    <source>
        <dbReference type="EMBL" id="MCU9969609.1"/>
    </source>
</evidence>
<accession>A0A7Y0TZ00</accession>
<evidence type="ECO:0000256" key="2">
    <source>
        <dbReference type="ARBA" id="ARBA00023015"/>
    </source>
</evidence>
<organism evidence="8 9">
    <name type="scientific">Mobiluncus mulieris</name>
    <dbReference type="NCBI Taxonomy" id="2052"/>
    <lineage>
        <taxon>Bacteria</taxon>
        <taxon>Bacillati</taxon>
        <taxon>Actinomycetota</taxon>
        <taxon>Actinomycetes</taxon>
        <taxon>Actinomycetales</taxon>
        <taxon>Actinomycetaceae</taxon>
        <taxon>Mobiluncus</taxon>
    </lineage>
</organism>
<name>A0A7Y0TZ00_9ACTO</name>
<comment type="similarity">
    <text evidence="1">Belongs to the SorC transcriptional regulatory family.</text>
</comment>
<keyword evidence="3" id="KW-0238">DNA-binding</keyword>
<dbReference type="Proteomes" id="UP001209486">
    <property type="component" value="Unassembled WGS sequence"/>
</dbReference>
<reference evidence="9 10" key="2">
    <citation type="submission" date="2020-04" db="EMBL/GenBank/DDBJ databases">
        <title>Antimicrobial susceptibility and clonality of vaginal-derived multi-drug resistant Mobiluncus isolates in China.</title>
        <authorList>
            <person name="Zhang X."/>
        </authorList>
    </citation>
    <scope>NUCLEOTIDE SEQUENCE [LARGE SCALE GENOMIC DNA]</scope>
    <source>
        <strain evidence="8 9">12</strain>
        <strain evidence="7 10">7</strain>
    </source>
</reference>
<dbReference type="InterPro" id="IPR036388">
    <property type="entry name" value="WH-like_DNA-bd_sf"/>
</dbReference>
<dbReference type="Gene3D" id="3.40.50.1360">
    <property type="match status" value="1"/>
</dbReference>
<evidence type="ECO:0000259" key="5">
    <source>
        <dbReference type="Pfam" id="PF04198"/>
    </source>
</evidence>
<dbReference type="EMBL" id="VSZY01000020">
    <property type="protein sequence ID" value="MCU9969609.1"/>
    <property type="molecule type" value="Genomic_DNA"/>
</dbReference>
<dbReference type="Proteomes" id="UP000575397">
    <property type="component" value="Unassembled WGS sequence"/>
</dbReference>
<dbReference type="InterPro" id="IPR007324">
    <property type="entry name" value="Sugar-bd_dom_put"/>
</dbReference>
<evidence type="ECO:0000256" key="4">
    <source>
        <dbReference type="ARBA" id="ARBA00023163"/>
    </source>
</evidence>
<evidence type="ECO:0000313" key="10">
    <source>
        <dbReference type="Proteomes" id="UP000582487"/>
    </source>
</evidence>
<dbReference type="EMBL" id="JABCUS010000028">
    <property type="protein sequence ID" value="NMX04275.1"/>
    <property type="molecule type" value="Genomic_DNA"/>
</dbReference>
<dbReference type="GO" id="GO:0030246">
    <property type="term" value="F:carbohydrate binding"/>
    <property type="evidence" value="ECO:0007669"/>
    <property type="project" value="InterPro"/>
</dbReference>
<dbReference type="EMBL" id="JABCUV010000013">
    <property type="protein sequence ID" value="NMW93965.1"/>
    <property type="molecule type" value="Genomic_DNA"/>
</dbReference>
<dbReference type="PANTHER" id="PTHR34294">
    <property type="entry name" value="TRANSCRIPTIONAL REGULATOR-RELATED"/>
    <property type="match status" value="1"/>
</dbReference>
<feature type="domain" description="Sugar-binding" evidence="5">
    <location>
        <begin position="64"/>
        <end position="314"/>
    </location>
</feature>
<proteinExistence type="inferred from homology"/>
<gene>
    <name evidence="6" type="ORF">FYZ43_09485</name>
    <name evidence="7" type="ORF">HHJ74_09780</name>
    <name evidence="8" type="ORF">HHJ77_10220</name>
</gene>
<protein>
    <submittedName>
        <fullName evidence="8">Deoxyribonucleoside regulator</fullName>
    </submittedName>
</protein>
<evidence type="ECO:0000256" key="1">
    <source>
        <dbReference type="ARBA" id="ARBA00010466"/>
    </source>
</evidence>
<dbReference type="GO" id="GO:0003677">
    <property type="term" value="F:DNA binding"/>
    <property type="evidence" value="ECO:0007669"/>
    <property type="project" value="UniProtKB-KW"/>
</dbReference>